<dbReference type="PANTHER" id="PTHR43265:SF1">
    <property type="entry name" value="ESTERASE ESTD"/>
    <property type="match status" value="1"/>
</dbReference>
<dbReference type="InterPro" id="IPR002471">
    <property type="entry name" value="Pept_S9_AS"/>
</dbReference>
<dbReference type="Pfam" id="PF02129">
    <property type="entry name" value="Peptidase_S15"/>
    <property type="match status" value="1"/>
</dbReference>
<dbReference type="STRING" id="1563681.BFP71_18585"/>
<dbReference type="Gene3D" id="3.40.50.1820">
    <property type="entry name" value="alpha/beta hydrolase"/>
    <property type="match status" value="1"/>
</dbReference>
<evidence type="ECO:0000259" key="3">
    <source>
        <dbReference type="Pfam" id="PF02129"/>
    </source>
</evidence>
<dbReference type="InterPro" id="IPR053145">
    <property type="entry name" value="AB_hydrolase_Est10"/>
</dbReference>
<comment type="caution">
    <text evidence="4">The sequence shown here is derived from an EMBL/GenBank/DDBJ whole genome shotgun (WGS) entry which is preliminary data.</text>
</comment>
<accession>A0A1E5T214</accession>
<dbReference type="GO" id="GO:0052689">
    <property type="term" value="F:carboxylic ester hydrolase activity"/>
    <property type="evidence" value="ECO:0007669"/>
    <property type="project" value="TreeGrafter"/>
</dbReference>
<dbReference type="GO" id="GO:0006508">
    <property type="term" value="P:proteolysis"/>
    <property type="evidence" value="ECO:0007669"/>
    <property type="project" value="InterPro"/>
</dbReference>
<dbReference type="InterPro" id="IPR029058">
    <property type="entry name" value="AB_hydrolase_fold"/>
</dbReference>
<feature type="chain" id="PRO_5009185840" description="Xaa-Pro dipeptidyl-peptidase-like domain-containing protein" evidence="2">
    <location>
        <begin position="21"/>
        <end position="464"/>
    </location>
</feature>
<evidence type="ECO:0000313" key="4">
    <source>
        <dbReference type="EMBL" id="OEK05399.1"/>
    </source>
</evidence>
<reference evidence="4 5" key="1">
    <citation type="submission" date="2016-08" db="EMBL/GenBank/DDBJ databases">
        <title>Draft genome of Fabibacter sp. strain SK-8.</title>
        <authorList>
            <person name="Wong S.-K."/>
            <person name="Hamasaki K."/>
            <person name="Yoshizawa S."/>
        </authorList>
    </citation>
    <scope>NUCLEOTIDE SEQUENCE [LARGE SCALE GENOMIC DNA]</scope>
    <source>
        <strain evidence="4 5">SK-8</strain>
    </source>
</reference>
<dbReference type="PROSITE" id="PS00708">
    <property type="entry name" value="PRO_ENDOPEP_SER"/>
    <property type="match status" value="1"/>
</dbReference>
<keyword evidence="5" id="KW-1185">Reference proteome</keyword>
<evidence type="ECO:0000313" key="5">
    <source>
        <dbReference type="Proteomes" id="UP000095552"/>
    </source>
</evidence>
<proteinExistence type="predicted"/>
<gene>
    <name evidence="4" type="ORF">BFP71_18585</name>
</gene>
<organism evidence="4 5">
    <name type="scientific">Roseivirga misakiensis</name>
    <dbReference type="NCBI Taxonomy" id="1563681"/>
    <lineage>
        <taxon>Bacteria</taxon>
        <taxon>Pseudomonadati</taxon>
        <taxon>Bacteroidota</taxon>
        <taxon>Cytophagia</taxon>
        <taxon>Cytophagales</taxon>
        <taxon>Roseivirgaceae</taxon>
        <taxon>Roseivirga</taxon>
    </lineage>
</organism>
<protein>
    <recommendedName>
        <fullName evidence="3">Xaa-Pro dipeptidyl-peptidase-like domain-containing protein</fullName>
    </recommendedName>
</protein>
<name>A0A1E5T214_9BACT</name>
<dbReference type="GO" id="GO:0004252">
    <property type="term" value="F:serine-type endopeptidase activity"/>
    <property type="evidence" value="ECO:0007669"/>
    <property type="project" value="InterPro"/>
</dbReference>
<dbReference type="AlphaFoldDB" id="A0A1E5T214"/>
<evidence type="ECO:0000256" key="1">
    <source>
        <dbReference type="ARBA" id="ARBA00022801"/>
    </source>
</evidence>
<feature type="domain" description="Xaa-Pro dipeptidyl-peptidase-like" evidence="3">
    <location>
        <begin position="149"/>
        <end position="399"/>
    </location>
</feature>
<dbReference type="PANTHER" id="PTHR43265">
    <property type="entry name" value="ESTERASE ESTD"/>
    <property type="match status" value="1"/>
</dbReference>
<dbReference type="EMBL" id="MDGQ01000005">
    <property type="protein sequence ID" value="OEK05399.1"/>
    <property type="molecule type" value="Genomic_DNA"/>
</dbReference>
<dbReference type="RefSeq" id="WP_069836903.1">
    <property type="nucleotide sequence ID" value="NZ_MDGQ01000005.1"/>
</dbReference>
<dbReference type="Proteomes" id="UP000095552">
    <property type="component" value="Unassembled WGS sequence"/>
</dbReference>
<keyword evidence="2" id="KW-0732">Signal</keyword>
<keyword evidence="1" id="KW-0378">Hydrolase</keyword>
<dbReference type="InterPro" id="IPR000383">
    <property type="entry name" value="Xaa-Pro-like_dom"/>
</dbReference>
<feature type="signal peptide" evidence="2">
    <location>
        <begin position="1"/>
        <end position="20"/>
    </location>
</feature>
<dbReference type="SUPFAM" id="SSF53474">
    <property type="entry name" value="alpha/beta-Hydrolases"/>
    <property type="match status" value="1"/>
</dbReference>
<sequence>MTRALILLALALMTAIGLSAQQITGDWYGELGSGEQKMQFIFHVNKSADGLQTTMDIPIRSLKGIKTQKTTFSNNQLHIDGKNFGFEYKGVYDSATKQMNGHMIEGPNQVPLNLQQEKIEIARKKARPQEPIKPYPYKAEEVKFYNEKDDVKLAGTLTLPSEGSKYPAVILITGSGPQNRDEEIFGHKPFLVLADHLTKLGIAVLRYDDRGVNESTGTFTEATTADFATDVESAIEYLKTRDDIDPNQIGLIGHSEGGIIAPLVASKSNDVNFIVLLAGTGVSGYETSRIQARTLRGGPVPDEEAFDKFITDALDIASAKGEVDQIQKELTAFYNNSPFFNAMAGESPQKEQIVKGLVEMRTTKWIRYFYHYNPADALEKVSCPVLSLNGTKDQQVLAEVNQRGIREALEKGGNQDFQVVALEGMNHFFQEAETGAMSEYDDIEETISPKALTMISSWILERVK</sequence>
<evidence type="ECO:0000256" key="2">
    <source>
        <dbReference type="SAM" id="SignalP"/>
    </source>
</evidence>
<dbReference type="OrthoDB" id="9809549at2"/>